<dbReference type="Gene3D" id="3.20.20.140">
    <property type="entry name" value="Metal-dependent hydrolases"/>
    <property type="match status" value="1"/>
</dbReference>
<protein>
    <submittedName>
        <fullName evidence="6">Formimidoylglutamate deiminase</fullName>
    </submittedName>
</protein>
<keyword evidence="7" id="KW-1185">Reference proteome</keyword>
<evidence type="ECO:0000259" key="5">
    <source>
        <dbReference type="Pfam" id="PF01979"/>
    </source>
</evidence>
<sequence>MRRTLLPDLVLDARGVRSGVGVAIEGGRVVEVGPATEGERLPGRALAPGFVNAHSHAFQRRLRGSVERRDPEHPRDDFWSWRERMYALAEGLDPASVREAGGRCYREMLSAGYTSVAEFHYLHHRPDGRPYADPNAMAKAVAEAAESAGMRLLLLPAAYARGGIPRFRDASVEDFLGRVEELRSWARERPLVEVGIAAHSVRAVPAGWLEEIGAYARERGLPLHVHACEQPREVEECRKEHGMRPVELLARTGFLGPKTVVVHATHAGEDELDLLAEHGSEVCACPTTEGNLGDGFLPAEGILRRGVGLSIGSDSHVRVDPFEELREIETNARRLAGRRNVLVAEGELSPAPWLLRAGWGREGISAGDPADLVEIDLGHPALADVAPEDLPSALVFGAGSDVVCGAWVAGRRVYPGEGR</sequence>
<feature type="domain" description="Amidohydrolase-related" evidence="5">
    <location>
        <begin position="46"/>
        <end position="333"/>
    </location>
</feature>
<dbReference type="SUPFAM" id="SSF51556">
    <property type="entry name" value="Metallo-dependent hydrolases"/>
    <property type="match status" value="1"/>
</dbReference>
<evidence type="ECO:0000313" key="7">
    <source>
        <dbReference type="Proteomes" id="UP000318065"/>
    </source>
</evidence>
<organism evidence="6 7">
    <name type="scientific">Rubrobacter xylanophilus</name>
    <dbReference type="NCBI Taxonomy" id="49319"/>
    <lineage>
        <taxon>Bacteria</taxon>
        <taxon>Bacillati</taxon>
        <taxon>Actinomycetota</taxon>
        <taxon>Rubrobacteria</taxon>
        <taxon>Rubrobacterales</taxon>
        <taxon>Rubrobacteraceae</taxon>
        <taxon>Rubrobacter</taxon>
    </lineage>
</organism>
<keyword evidence="4" id="KW-0862">Zinc</keyword>
<dbReference type="SUPFAM" id="SSF51338">
    <property type="entry name" value="Composite domain of metallo-dependent hydrolases"/>
    <property type="match status" value="2"/>
</dbReference>
<dbReference type="EMBL" id="AP019791">
    <property type="protein sequence ID" value="BBL81090.1"/>
    <property type="molecule type" value="Genomic_DNA"/>
</dbReference>
<name>A0A510HM44_9ACTN</name>
<evidence type="ECO:0000256" key="1">
    <source>
        <dbReference type="ARBA" id="ARBA00001947"/>
    </source>
</evidence>
<dbReference type="AlphaFoldDB" id="A0A510HM44"/>
<dbReference type="Pfam" id="PF01979">
    <property type="entry name" value="Amidohydro_1"/>
    <property type="match status" value="1"/>
</dbReference>
<evidence type="ECO:0000256" key="2">
    <source>
        <dbReference type="ARBA" id="ARBA00022723"/>
    </source>
</evidence>
<dbReference type="NCBIfam" id="NF006681">
    <property type="entry name" value="PRK09229.1-2"/>
    <property type="match status" value="1"/>
</dbReference>
<reference evidence="6" key="1">
    <citation type="journal article" date="2019" name="Microbiol. Resour. Announc.">
        <title>Complete Genome Sequence of Rubrobacter xylanophilus Strain AA3-22, Isolated from Arima Onsen in Japan.</title>
        <authorList>
            <person name="Tomariguchi N."/>
            <person name="Miyazaki K."/>
        </authorList>
    </citation>
    <scope>NUCLEOTIDE SEQUENCE [LARGE SCALE GENOMIC DNA]</scope>
    <source>
        <strain evidence="6">AA3-22</strain>
    </source>
</reference>
<accession>A0A510HM44</accession>
<dbReference type="RefSeq" id="WP_143529019.1">
    <property type="nucleotide sequence ID" value="NZ_AP019791.1"/>
</dbReference>
<keyword evidence="3" id="KW-0378">Hydrolase</keyword>
<dbReference type="InterPro" id="IPR032466">
    <property type="entry name" value="Metal_Hydrolase"/>
</dbReference>
<evidence type="ECO:0000256" key="3">
    <source>
        <dbReference type="ARBA" id="ARBA00022801"/>
    </source>
</evidence>
<dbReference type="InterPro" id="IPR051607">
    <property type="entry name" value="Metallo-dep_hydrolases"/>
</dbReference>
<dbReference type="OrthoDB" id="3204583at2"/>
<dbReference type="GO" id="GO:0046872">
    <property type="term" value="F:metal ion binding"/>
    <property type="evidence" value="ECO:0007669"/>
    <property type="project" value="UniProtKB-KW"/>
</dbReference>
<comment type="cofactor">
    <cofactor evidence="1">
        <name>Zn(2+)</name>
        <dbReference type="ChEBI" id="CHEBI:29105"/>
    </cofactor>
</comment>
<dbReference type="Gene3D" id="2.30.40.10">
    <property type="entry name" value="Urease, subunit C, domain 1"/>
    <property type="match status" value="1"/>
</dbReference>
<dbReference type="InterPro" id="IPR011059">
    <property type="entry name" value="Metal-dep_hydrolase_composite"/>
</dbReference>
<dbReference type="PANTHER" id="PTHR11271">
    <property type="entry name" value="GUANINE DEAMINASE"/>
    <property type="match status" value="1"/>
</dbReference>
<dbReference type="Proteomes" id="UP000318065">
    <property type="component" value="Chromosome"/>
</dbReference>
<dbReference type="GO" id="GO:0019239">
    <property type="term" value="F:deaminase activity"/>
    <property type="evidence" value="ECO:0007669"/>
    <property type="project" value="TreeGrafter"/>
</dbReference>
<dbReference type="PANTHER" id="PTHR11271:SF48">
    <property type="entry name" value="AMIDOHYDROLASE-RELATED DOMAIN-CONTAINING PROTEIN"/>
    <property type="match status" value="1"/>
</dbReference>
<keyword evidence="2" id="KW-0479">Metal-binding</keyword>
<evidence type="ECO:0000313" key="6">
    <source>
        <dbReference type="EMBL" id="BBL81090.1"/>
    </source>
</evidence>
<dbReference type="GO" id="GO:0005829">
    <property type="term" value="C:cytosol"/>
    <property type="evidence" value="ECO:0007669"/>
    <property type="project" value="TreeGrafter"/>
</dbReference>
<dbReference type="InterPro" id="IPR006680">
    <property type="entry name" value="Amidohydro-rel"/>
</dbReference>
<evidence type="ECO:0000256" key="4">
    <source>
        <dbReference type="ARBA" id="ARBA00022833"/>
    </source>
</evidence>
<proteinExistence type="predicted"/>
<gene>
    <name evidence="6" type="ORF">RxyAA322_29440</name>
</gene>